<dbReference type="SUPFAM" id="SSF54373">
    <property type="entry name" value="FAD-linked reductases, C-terminal domain"/>
    <property type="match status" value="1"/>
</dbReference>
<protein>
    <submittedName>
        <fullName evidence="7">FAD/NAD(P)-binding protein</fullName>
    </submittedName>
</protein>
<dbReference type="Pfam" id="PF01494">
    <property type="entry name" value="FAD_binding_3"/>
    <property type="match status" value="1"/>
</dbReference>
<evidence type="ECO:0000313" key="7">
    <source>
        <dbReference type="EMBL" id="EPE30891.1"/>
    </source>
</evidence>
<dbReference type="eggNOG" id="KOG2614">
    <property type="taxonomic scope" value="Eukaryota"/>
</dbReference>
<dbReference type="EMBL" id="KE145363">
    <property type="protein sequence ID" value="EPE30891.1"/>
    <property type="molecule type" value="Genomic_DNA"/>
</dbReference>
<dbReference type="SUPFAM" id="SSF51905">
    <property type="entry name" value="FAD/NAD(P)-binding domain"/>
    <property type="match status" value="1"/>
</dbReference>
<reference evidence="7 8" key="1">
    <citation type="journal article" date="2013" name="BMC Genomics">
        <title>Genomics-driven discovery of the pneumocandin biosynthetic gene cluster in the fungus Glarea lozoyensis.</title>
        <authorList>
            <person name="Chen L."/>
            <person name="Yue Q."/>
            <person name="Zhang X."/>
            <person name="Xiang M."/>
            <person name="Wang C."/>
            <person name="Li S."/>
            <person name="Che Y."/>
            <person name="Ortiz-Lopez F.J."/>
            <person name="Bills G.F."/>
            <person name="Liu X."/>
            <person name="An Z."/>
        </authorList>
    </citation>
    <scope>NUCLEOTIDE SEQUENCE [LARGE SCALE GENOMIC DNA]</scope>
    <source>
        <strain evidence="8">ATCC 20868 / MF5171</strain>
    </source>
</reference>
<dbReference type="InterPro" id="IPR002938">
    <property type="entry name" value="FAD-bd"/>
</dbReference>
<proteinExistence type="inferred from homology"/>
<dbReference type="RefSeq" id="XP_008082302.1">
    <property type="nucleotide sequence ID" value="XM_008084111.1"/>
</dbReference>
<dbReference type="HOGENOM" id="CLU_009665_19_0_1"/>
<dbReference type="PANTHER" id="PTHR13789:SF314">
    <property type="entry name" value="FAD-BINDING DOMAIN-CONTAINING PROTEIN"/>
    <property type="match status" value="1"/>
</dbReference>
<dbReference type="GO" id="GO:0004497">
    <property type="term" value="F:monooxygenase activity"/>
    <property type="evidence" value="ECO:0007669"/>
    <property type="project" value="UniProtKB-KW"/>
</dbReference>
<dbReference type="PANTHER" id="PTHR13789">
    <property type="entry name" value="MONOOXYGENASE"/>
    <property type="match status" value="1"/>
</dbReference>
<evidence type="ECO:0000259" key="6">
    <source>
        <dbReference type="Pfam" id="PF01494"/>
    </source>
</evidence>
<feature type="domain" description="FAD-binding" evidence="6">
    <location>
        <begin position="2"/>
        <end position="370"/>
    </location>
</feature>
<comment type="similarity">
    <text evidence="1">Belongs to the paxM FAD-dependent monooxygenase family.</text>
</comment>
<keyword evidence="3" id="KW-0274">FAD</keyword>
<evidence type="ECO:0000256" key="3">
    <source>
        <dbReference type="ARBA" id="ARBA00022827"/>
    </source>
</evidence>
<dbReference type="GeneID" id="19462913"/>
<keyword evidence="4" id="KW-0560">Oxidoreductase</keyword>
<dbReference type="InterPro" id="IPR036188">
    <property type="entry name" value="FAD/NAD-bd_sf"/>
</dbReference>
<dbReference type="AlphaFoldDB" id="S3DFX4"/>
<name>S3DFX4_GLAL2</name>
<evidence type="ECO:0000256" key="5">
    <source>
        <dbReference type="ARBA" id="ARBA00023033"/>
    </source>
</evidence>
<dbReference type="OrthoDB" id="9993796at2759"/>
<keyword evidence="2" id="KW-0285">Flavoprotein</keyword>
<keyword evidence="8" id="KW-1185">Reference proteome</keyword>
<dbReference type="InterPro" id="IPR050493">
    <property type="entry name" value="FAD-dep_Monooxygenase_BioMet"/>
</dbReference>
<evidence type="ECO:0000313" key="8">
    <source>
        <dbReference type="Proteomes" id="UP000016922"/>
    </source>
</evidence>
<sequence length="410" mass="44551">MLQVIIVGSGLAGLTAARVLREHHNVTVYERGDERIATGGQGIMIAPNGHNILQSLGYEPERVGAVPIHGIRFYNKQDNVTEDVALNLKAQFGAEYMSQKRSDFRDELLRLATTASDSLGIEGDPAKVVFGVSVIGLDPESGTVTLSDGSTMTADVVIIADGVHSKLRNIVLNNDQSTTKKTGLTCYRIAVSTEDAKTALGDIPLPHWWEPSTCQNRSSLLHAADGTSRMVTAYPIRDQTMFNLSCIIKTEDSTKPATESWYAAGDSATVVELFGDFHKSLVKILGAASEVKVWELQDLDPIPTWTRGRAILIGDAAHAMTPMQGQGANMCIEDAESFRLFAPGTRSEEVQDILKTIGTIRKARTAEVLAETRKSHSTTGIGQRVLKNLEFNCGYKGIFEAVKSFEVRGK</sequence>
<dbReference type="Proteomes" id="UP000016922">
    <property type="component" value="Unassembled WGS sequence"/>
</dbReference>
<dbReference type="KEGG" id="glz:GLAREA_03858"/>
<evidence type="ECO:0000256" key="4">
    <source>
        <dbReference type="ARBA" id="ARBA00023002"/>
    </source>
</evidence>
<evidence type="ECO:0000256" key="1">
    <source>
        <dbReference type="ARBA" id="ARBA00007992"/>
    </source>
</evidence>
<dbReference type="Gene3D" id="3.50.50.60">
    <property type="entry name" value="FAD/NAD(P)-binding domain"/>
    <property type="match status" value="1"/>
</dbReference>
<dbReference type="GO" id="GO:0071949">
    <property type="term" value="F:FAD binding"/>
    <property type="evidence" value="ECO:0007669"/>
    <property type="project" value="InterPro"/>
</dbReference>
<gene>
    <name evidence="7" type="ORF">GLAREA_03858</name>
</gene>
<evidence type="ECO:0000256" key="2">
    <source>
        <dbReference type="ARBA" id="ARBA00022630"/>
    </source>
</evidence>
<dbReference type="PRINTS" id="PR00420">
    <property type="entry name" value="RNGMNOXGNASE"/>
</dbReference>
<accession>S3DFX4</accession>
<dbReference type="OMA" id="GLTCYRI"/>
<keyword evidence="5" id="KW-0503">Monooxygenase</keyword>
<organism evidence="7 8">
    <name type="scientific">Glarea lozoyensis (strain ATCC 20868 / MF5171)</name>
    <dbReference type="NCBI Taxonomy" id="1116229"/>
    <lineage>
        <taxon>Eukaryota</taxon>
        <taxon>Fungi</taxon>
        <taxon>Dikarya</taxon>
        <taxon>Ascomycota</taxon>
        <taxon>Pezizomycotina</taxon>
        <taxon>Leotiomycetes</taxon>
        <taxon>Helotiales</taxon>
        <taxon>Helotiaceae</taxon>
        <taxon>Glarea</taxon>
    </lineage>
</organism>